<dbReference type="FunFam" id="3.40.50.300:FF:000216">
    <property type="entry name" value="Type VII secretion ATPase EccA"/>
    <property type="match status" value="2"/>
</dbReference>
<proteinExistence type="inferred from homology"/>
<dbReference type="PANTHER" id="PTHR43392:SF2">
    <property type="entry name" value="AAA-TYPE ATPASE FAMILY PROTEIN _ ANKYRIN REPEAT FAMILY PROTEIN"/>
    <property type="match status" value="1"/>
</dbReference>
<keyword evidence="2" id="KW-0547">Nucleotide-binding</keyword>
<comment type="similarity">
    <text evidence="1">Belongs to the CbxX/CfxQ family.</text>
</comment>
<dbReference type="PANTHER" id="PTHR43392">
    <property type="entry name" value="AAA-TYPE ATPASE FAMILY PROTEIN / ANKYRIN REPEAT FAMILY PROTEIN"/>
    <property type="match status" value="1"/>
</dbReference>
<dbReference type="STRING" id="930146.SAMN05192533_101283"/>
<dbReference type="OrthoDB" id="9806903at2"/>
<keyword evidence="4" id="KW-0175">Coiled coil</keyword>
<dbReference type="GO" id="GO:0005524">
    <property type="term" value="F:ATP binding"/>
    <property type="evidence" value="ECO:0007669"/>
    <property type="project" value="UniProtKB-KW"/>
</dbReference>
<dbReference type="InterPro" id="IPR003593">
    <property type="entry name" value="AAA+_ATPase"/>
</dbReference>
<protein>
    <submittedName>
        <fullName evidence="6">AAA+-type ATPase, SpoVK/Ycf46/Vps4 family</fullName>
    </submittedName>
</protein>
<evidence type="ECO:0000313" key="7">
    <source>
        <dbReference type="Proteomes" id="UP000198553"/>
    </source>
</evidence>
<reference evidence="7" key="1">
    <citation type="submission" date="2016-10" db="EMBL/GenBank/DDBJ databases">
        <authorList>
            <person name="Varghese N."/>
            <person name="Submissions S."/>
        </authorList>
    </citation>
    <scope>NUCLEOTIDE SEQUENCE [LARGE SCALE GENOMIC DNA]</scope>
    <source>
        <strain evidence="7">B48,IBRC-M 10115,DSM 25386,CECT 8001</strain>
    </source>
</reference>
<dbReference type="AlphaFoldDB" id="A0A1H7W605"/>
<accession>A0A1H7W605</accession>
<name>A0A1H7W605_9BACI</name>
<dbReference type="InterPro" id="IPR003959">
    <property type="entry name" value="ATPase_AAA_core"/>
</dbReference>
<dbReference type="InterPro" id="IPR000641">
    <property type="entry name" value="CbxX/CfxQ"/>
</dbReference>
<dbReference type="GO" id="GO:0016887">
    <property type="term" value="F:ATP hydrolysis activity"/>
    <property type="evidence" value="ECO:0007669"/>
    <property type="project" value="InterPro"/>
</dbReference>
<dbReference type="CDD" id="cd00009">
    <property type="entry name" value="AAA"/>
    <property type="match status" value="1"/>
</dbReference>
<feature type="coiled-coil region" evidence="4">
    <location>
        <begin position="153"/>
        <end position="218"/>
    </location>
</feature>
<sequence>MKQQRKLSEENQLLHKWEHELTLNGYIRDEGALLTYIKTLSDEQNRKEKAELLALAALSRSYQNGHDTVVTSWMEEVLNIDPENQRAILYIAAHRWKGMEEVFNKLSFPPLRETDNRAAKKKTAEQFVSICRQFLDYSEKQLDELQGINHRETSGYEEQYQKLKNLLDDAIKEATSLLKAAEEYEESISGVFHTSVHYEEMKLRVKHLEEIKVLWKNEFLYSKNEAPENEDPLVELNKLIGLSSVKERVNRYYQFLKFQKKRKDLGFQSKDALSFNMILTGNPGTGKTTIARLLAKIYYQLGVLPRAEVIEADRSQLVGAYVGQTEENVRKMVERALGGVLFIDEAYSLKREGQSGNDYGQTAIDTLVSLMTGSEYGDQFAVILAGYPEEMRQFLDSNPGLRSRFPQSNLIHLPDYTDEELLQIGEKAAADNDFALSEGAKTELLGRIEQERVDDTFGNARTVRNIVQEAIFNKGSQQEGELDFFSYSLLEKEDFINEEQQPTKDAQEQLNKLIGLENVKNEVRSLISFVHMQQLRRDKGLPAVPIQLHSVFTGNPGTGKTTVAKIYAELLKECGILKRGHLMIGSRADFVAGYVGQTAIKTKKKIREALGGVLFIDEAYSLLAQGNGDFGKEVIDTLVDEMTRHNENLVVILAGYPQEMNQLLESNPGLRSRFKKFFHFPDYTATELLEIMEDYAGNYQYQLTTEAKDFIYTSLETTSLGGNGRLAANLINEAIQAQAFRLMEDGMSDLTEEAFRLDKQDFEQALLKINKGDY</sequence>
<dbReference type="EMBL" id="FOBW01000001">
    <property type="protein sequence ID" value="SEM16931.1"/>
    <property type="molecule type" value="Genomic_DNA"/>
</dbReference>
<feature type="domain" description="AAA+ ATPase" evidence="5">
    <location>
        <begin position="273"/>
        <end position="415"/>
    </location>
</feature>
<evidence type="ECO:0000256" key="3">
    <source>
        <dbReference type="ARBA" id="ARBA00022840"/>
    </source>
</evidence>
<dbReference type="Pfam" id="PF17866">
    <property type="entry name" value="AAA_lid_6"/>
    <property type="match status" value="2"/>
</dbReference>
<gene>
    <name evidence="6" type="ORF">SAMN05192533_101283</name>
</gene>
<evidence type="ECO:0000259" key="5">
    <source>
        <dbReference type="SMART" id="SM00382"/>
    </source>
</evidence>
<dbReference type="SMART" id="SM00382">
    <property type="entry name" value="AAA"/>
    <property type="match status" value="2"/>
</dbReference>
<organism evidence="6 7">
    <name type="scientific">Mesobacillus persicus</name>
    <dbReference type="NCBI Taxonomy" id="930146"/>
    <lineage>
        <taxon>Bacteria</taxon>
        <taxon>Bacillati</taxon>
        <taxon>Bacillota</taxon>
        <taxon>Bacilli</taxon>
        <taxon>Bacillales</taxon>
        <taxon>Bacillaceae</taxon>
        <taxon>Mesobacillus</taxon>
    </lineage>
</organism>
<dbReference type="SUPFAM" id="SSF52540">
    <property type="entry name" value="P-loop containing nucleoside triphosphate hydrolases"/>
    <property type="match status" value="2"/>
</dbReference>
<dbReference type="RefSeq" id="WP_090740434.1">
    <property type="nucleotide sequence ID" value="NZ_FOBW01000001.1"/>
</dbReference>
<evidence type="ECO:0000256" key="4">
    <source>
        <dbReference type="SAM" id="Coils"/>
    </source>
</evidence>
<dbReference type="Gene3D" id="1.10.8.60">
    <property type="match status" value="1"/>
</dbReference>
<dbReference type="PRINTS" id="PR00819">
    <property type="entry name" value="CBXCFQXSUPER"/>
</dbReference>
<evidence type="ECO:0000313" key="6">
    <source>
        <dbReference type="EMBL" id="SEM16931.1"/>
    </source>
</evidence>
<evidence type="ECO:0000256" key="1">
    <source>
        <dbReference type="ARBA" id="ARBA00010378"/>
    </source>
</evidence>
<dbReference type="InterPro" id="IPR041627">
    <property type="entry name" value="AAA_lid_6"/>
</dbReference>
<evidence type="ECO:0000256" key="2">
    <source>
        <dbReference type="ARBA" id="ARBA00022741"/>
    </source>
</evidence>
<dbReference type="InterPro" id="IPR050773">
    <property type="entry name" value="CbxX/CfxQ_RuBisCO_ESX"/>
</dbReference>
<dbReference type="Proteomes" id="UP000198553">
    <property type="component" value="Unassembled WGS sequence"/>
</dbReference>
<keyword evidence="7" id="KW-1185">Reference proteome</keyword>
<dbReference type="Gene3D" id="3.40.50.300">
    <property type="entry name" value="P-loop containing nucleotide triphosphate hydrolases"/>
    <property type="match status" value="2"/>
</dbReference>
<dbReference type="Pfam" id="PF00004">
    <property type="entry name" value="AAA"/>
    <property type="match status" value="2"/>
</dbReference>
<keyword evidence="3" id="KW-0067">ATP-binding</keyword>
<dbReference type="InterPro" id="IPR027417">
    <property type="entry name" value="P-loop_NTPase"/>
</dbReference>
<feature type="domain" description="AAA+ ATPase" evidence="5">
    <location>
        <begin position="546"/>
        <end position="682"/>
    </location>
</feature>